<accession>A0A1S1QTQ7</accession>
<dbReference type="PANTHER" id="PTHR23419:SF8">
    <property type="entry name" value="FI09726P"/>
    <property type="match status" value="1"/>
</dbReference>
<dbReference type="GO" id="GO:0010038">
    <property type="term" value="P:response to metal ion"/>
    <property type="evidence" value="ECO:0007669"/>
    <property type="project" value="InterPro"/>
</dbReference>
<evidence type="ECO:0000313" key="3">
    <source>
        <dbReference type="Proteomes" id="UP000179769"/>
    </source>
</evidence>
<dbReference type="RefSeq" id="WP_020462610.1">
    <property type="nucleotide sequence ID" value="NZ_JBFLUH010000371.1"/>
</dbReference>
<sequence length="109" mass="12253">MGYLQVITSIDSPDAADRIGRALVERRLAACFQVVGPIRSTYRWNGEIEQSEEWLCLAKTTTDRVTELITELSAAHPYETPEIIATPIVHGHTDYLDWISAETEPTVHN</sequence>
<dbReference type="Pfam" id="PF03091">
    <property type="entry name" value="CutA1"/>
    <property type="match status" value="1"/>
</dbReference>
<dbReference type="GO" id="GO:0005507">
    <property type="term" value="F:copper ion binding"/>
    <property type="evidence" value="ECO:0007669"/>
    <property type="project" value="TreeGrafter"/>
</dbReference>
<gene>
    <name evidence="2" type="ORF">BBK14_03060</name>
</gene>
<comment type="caution">
    <text evidence="2">The sequence shown here is derived from an EMBL/GenBank/DDBJ whole genome shotgun (WGS) entry which is preliminary data.</text>
</comment>
<dbReference type="AlphaFoldDB" id="A0A1S1QTQ7"/>
<organism evidence="2 3">
    <name type="scientific">Parafrankia soli</name>
    <dbReference type="NCBI Taxonomy" id="2599596"/>
    <lineage>
        <taxon>Bacteria</taxon>
        <taxon>Bacillati</taxon>
        <taxon>Actinomycetota</taxon>
        <taxon>Actinomycetes</taxon>
        <taxon>Frankiales</taxon>
        <taxon>Frankiaceae</taxon>
        <taxon>Parafrankia</taxon>
    </lineage>
</organism>
<dbReference type="Proteomes" id="UP000179769">
    <property type="component" value="Unassembled WGS sequence"/>
</dbReference>
<dbReference type="Gene3D" id="3.30.70.120">
    <property type="match status" value="1"/>
</dbReference>
<proteinExistence type="inferred from homology"/>
<comment type="similarity">
    <text evidence="1">Belongs to the CutA family.</text>
</comment>
<dbReference type="EMBL" id="MAXA01000113">
    <property type="protein sequence ID" value="OHV37350.1"/>
    <property type="molecule type" value="Genomic_DNA"/>
</dbReference>
<protein>
    <submittedName>
        <fullName evidence="2">Cytochrome C biogenesis protein CcdA</fullName>
    </submittedName>
</protein>
<dbReference type="PANTHER" id="PTHR23419">
    <property type="entry name" value="DIVALENT CATION TOLERANCE CUTA-RELATED"/>
    <property type="match status" value="1"/>
</dbReference>
<name>A0A1S1QTQ7_9ACTN</name>
<keyword evidence="3" id="KW-1185">Reference proteome</keyword>
<dbReference type="InterPro" id="IPR011322">
    <property type="entry name" value="N-reg_PII-like_a/b"/>
</dbReference>
<reference evidence="3" key="1">
    <citation type="submission" date="2016-07" db="EMBL/GenBank/DDBJ databases">
        <title>Frankia sp. NRRL B-16219 Genome sequencing.</title>
        <authorList>
            <person name="Ghodhbane-Gtari F."/>
            <person name="Swanson E."/>
            <person name="Gueddou A."/>
            <person name="Louati M."/>
            <person name="Nouioui I."/>
            <person name="Hezbri K."/>
            <person name="Abebe-Akele F."/>
            <person name="Simpson S."/>
            <person name="Morris K."/>
            <person name="Thomas K."/>
            <person name="Gtari M."/>
            <person name="Tisa L.S."/>
        </authorList>
    </citation>
    <scope>NUCLEOTIDE SEQUENCE [LARGE SCALE GENOMIC DNA]</scope>
    <source>
        <strain evidence="3">NRRL B-16219</strain>
    </source>
</reference>
<dbReference type="SUPFAM" id="SSF54913">
    <property type="entry name" value="GlnB-like"/>
    <property type="match status" value="1"/>
</dbReference>
<dbReference type="InterPro" id="IPR015867">
    <property type="entry name" value="N-reg_PII/ATP_PRibTrfase_C"/>
</dbReference>
<evidence type="ECO:0000313" key="2">
    <source>
        <dbReference type="EMBL" id="OHV37350.1"/>
    </source>
</evidence>
<dbReference type="InterPro" id="IPR004323">
    <property type="entry name" value="Ion_tolerance_CutA"/>
</dbReference>
<dbReference type="OrthoDB" id="37622at2"/>
<evidence type="ECO:0000256" key="1">
    <source>
        <dbReference type="ARBA" id="ARBA00010169"/>
    </source>
</evidence>